<organism evidence="2 4">
    <name type="scientific">Bacteroides uniformis</name>
    <dbReference type="NCBI Taxonomy" id="820"/>
    <lineage>
        <taxon>Bacteria</taxon>
        <taxon>Pseudomonadati</taxon>
        <taxon>Bacteroidota</taxon>
        <taxon>Bacteroidia</taxon>
        <taxon>Bacteroidales</taxon>
        <taxon>Bacteroidaceae</taxon>
        <taxon>Bacteroides</taxon>
    </lineage>
</organism>
<dbReference type="GO" id="GO:0016757">
    <property type="term" value="F:glycosyltransferase activity"/>
    <property type="evidence" value="ECO:0007669"/>
    <property type="project" value="UniProtKB-KW"/>
</dbReference>
<reference evidence="2 4" key="1">
    <citation type="submission" date="2015-09" db="EMBL/GenBank/DDBJ databases">
        <authorList>
            <consortium name="Pathogen Informatics"/>
        </authorList>
    </citation>
    <scope>NUCLEOTIDE SEQUENCE [LARGE SCALE GENOMIC DNA]</scope>
    <source>
        <strain evidence="2 4">2789STDY5834898</strain>
    </source>
</reference>
<dbReference type="PANTHER" id="PTHR12526">
    <property type="entry name" value="GLYCOSYLTRANSFERASE"/>
    <property type="match status" value="1"/>
</dbReference>
<evidence type="ECO:0000313" key="5">
    <source>
        <dbReference type="Proteomes" id="UP000433928"/>
    </source>
</evidence>
<keyword evidence="2" id="KW-0808">Transferase</keyword>
<protein>
    <submittedName>
        <fullName evidence="2">Glycosyltransferase</fullName>
        <ecNumber evidence="2">2.4.-.-</ecNumber>
    </submittedName>
</protein>
<sequence length="414" mass="47955">MLSILVNAYACSPNMGSEPGMAWNWCINLANHCELYIITEGEFKGKIEAVLPTLPQGKNMHFYYNPVSDEIRKMCWNQGDWRFYKYYKEWQWKTYEMAKDIIAKHKIDIVHQLNMIGFREPGYLWKIEEKPFVWGPIGGLKQFPEAYLQGSGIKMKVFNKLKNKINICQIKYDNRVNQALTKADLLISSIPDSYHAIKKYKHLKSVIIPETGCFKSKSTNQKTYGTDKKELHILWVGKFDFRKQLNIALETVAQLKHLENLHLSICGTGNEKQNLHYKQVATKLGITQQVTWHGNLNNAQVLDLMKSVDLFFFTSVSEDTSTVVLEAISSQLPILCFDTCGFGYVINEKVGIKIPLTNPKQSVKDFAEKIDFLYQHRNILQQMSNNCKQRQEELSWNNKAKQMVTLYNQVLENN</sequence>
<feature type="domain" description="Glycosyl transferase family 1" evidence="1">
    <location>
        <begin position="218"/>
        <end position="389"/>
    </location>
</feature>
<dbReference type="Pfam" id="PF00534">
    <property type="entry name" value="Glycos_transf_1"/>
    <property type="match status" value="1"/>
</dbReference>
<gene>
    <name evidence="2" type="primary">rfaG</name>
    <name evidence="2" type="ORF">ERS852510_03275</name>
    <name evidence="3" type="ORF">GAQ59_11530</name>
</gene>
<proteinExistence type="predicted"/>
<keyword evidence="2" id="KW-0328">Glycosyltransferase</keyword>
<evidence type="ECO:0000313" key="4">
    <source>
        <dbReference type="Proteomes" id="UP000095766"/>
    </source>
</evidence>
<accession>A0A174TTJ5</accession>
<evidence type="ECO:0000313" key="3">
    <source>
        <dbReference type="EMBL" id="KAB4169797.1"/>
    </source>
</evidence>
<reference evidence="3 5" key="2">
    <citation type="journal article" date="2019" name="Nat. Med.">
        <title>A library of human gut bacterial isolates paired with longitudinal multiomics data enables mechanistic microbiome research.</title>
        <authorList>
            <person name="Poyet M."/>
            <person name="Groussin M."/>
            <person name="Gibbons S.M."/>
            <person name="Avila-Pacheco J."/>
            <person name="Jiang X."/>
            <person name="Kearney S.M."/>
            <person name="Perrotta A.R."/>
            <person name="Berdy B."/>
            <person name="Zhao S."/>
            <person name="Lieberman T.D."/>
            <person name="Swanson P.K."/>
            <person name="Smith M."/>
            <person name="Roesemann S."/>
            <person name="Alexander J.E."/>
            <person name="Rich S.A."/>
            <person name="Livny J."/>
            <person name="Vlamakis H."/>
            <person name="Clish C."/>
            <person name="Bullock K."/>
            <person name="Deik A."/>
            <person name="Scott J."/>
            <person name="Pierce K.A."/>
            <person name="Xavier R.J."/>
            <person name="Alm E.J."/>
        </authorList>
    </citation>
    <scope>NUCLEOTIDE SEQUENCE [LARGE SCALE GENOMIC DNA]</scope>
    <source>
        <strain evidence="3 5">BIOML-A27</strain>
    </source>
</reference>
<dbReference type="SUPFAM" id="SSF53756">
    <property type="entry name" value="UDP-Glycosyltransferase/glycogen phosphorylase"/>
    <property type="match status" value="1"/>
</dbReference>
<dbReference type="Gene3D" id="3.40.50.2000">
    <property type="entry name" value="Glycogen Phosphorylase B"/>
    <property type="match status" value="2"/>
</dbReference>
<dbReference type="InterPro" id="IPR001296">
    <property type="entry name" value="Glyco_trans_1"/>
</dbReference>
<evidence type="ECO:0000259" key="1">
    <source>
        <dbReference type="Pfam" id="PF00534"/>
    </source>
</evidence>
<dbReference type="Proteomes" id="UP000433928">
    <property type="component" value="Unassembled WGS sequence"/>
</dbReference>
<dbReference type="AlphaFoldDB" id="A0A174TTJ5"/>
<dbReference type="Proteomes" id="UP000095766">
    <property type="component" value="Unassembled WGS sequence"/>
</dbReference>
<dbReference type="RefSeq" id="WP_057253953.1">
    <property type="nucleotide sequence ID" value="NZ_CP072236.1"/>
</dbReference>
<dbReference type="EMBL" id="WCUG01000008">
    <property type="protein sequence ID" value="KAB4169797.1"/>
    <property type="molecule type" value="Genomic_DNA"/>
</dbReference>
<dbReference type="EMBL" id="CZAO01000017">
    <property type="protein sequence ID" value="CUQ13433.1"/>
    <property type="molecule type" value="Genomic_DNA"/>
</dbReference>
<evidence type="ECO:0000313" key="2">
    <source>
        <dbReference type="EMBL" id="CUQ13433.1"/>
    </source>
</evidence>
<name>A0A174TTJ5_BACUN</name>
<dbReference type="EC" id="2.4.-.-" evidence="2"/>